<dbReference type="RefSeq" id="WP_131515073.1">
    <property type="nucleotide sequence ID" value="NZ_SJKD01000004.1"/>
</dbReference>
<name>A0A4R0K1Y5_9ACTN</name>
<reference evidence="1 2" key="1">
    <citation type="submission" date="2019-02" db="EMBL/GenBank/DDBJ databases">
        <title>Kribbella capetownensis sp. nov. and Kribbella speibonae sp. nov., isolated from soil.</title>
        <authorList>
            <person name="Curtis S.M."/>
            <person name="Norton I."/>
            <person name="Everest G.J."/>
            <person name="Meyers P.R."/>
        </authorList>
    </citation>
    <scope>NUCLEOTIDE SEQUENCE [LARGE SCALE GENOMIC DNA]</scope>
    <source>
        <strain evidence="1 2">YM53</strain>
    </source>
</reference>
<evidence type="ECO:0000313" key="2">
    <source>
        <dbReference type="Proteomes" id="UP000293342"/>
    </source>
</evidence>
<organism evidence="1 2">
    <name type="scientific">Kribbella capetownensis</name>
    <dbReference type="NCBI Taxonomy" id="1572659"/>
    <lineage>
        <taxon>Bacteria</taxon>
        <taxon>Bacillati</taxon>
        <taxon>Actinomycetota</taxon>
        <taxon>Actinomycetes</taxon>
        <taxon>Propionibacteriales</taxon>
        <taxon>Kribbellaceae</taxon>
        <taxon>Kribbella</taxon>
    </lineage>
</organism>
<dbReference type="AlphaFoldDB" id="A0A4R0K1Y5"/>
<comment type="caution">
    <text evidence="1">The sequence shown here is derived from an EMBL/GenBank/DDBJ whole genome shotgun (WGS) entry which is preliminary data.</text>
</comment>
<proteinExistence type="predicted"/>
<dbReference type="OrthoDB" id="3827004at2"/>
<dbReference type="Proteomes" id="UP000293342">
    <property type="component" value="Unassembled WGS sequence"/>
</dbReference>
<accession>A0A4R0K1Y5</accession>
<protein>
    <submittedName>
        <fullName evidence="1">Uncharacterized protein</fullName>
    </submittedName>
</protein>
<dbReference type="EMBL" id="SJKD01000004">
    <property type="protein sequence ID" value="TCC48835.1"/>
    <property type="molecule type" value="Genomic_DNA"/>
</dbReference>
<gene>
    <name evidence="1" type="ORF">E0H75_19885</name>
</gene>
<sequence>MNAQKNGKPLYEPGPDNGLRMERNGVAITIRFLGGKADKAQLRKIAESLTLPKDPRATSQWFDATKAIPR</sequence>
<keyword evidence="2" id="KW-1185">Reference proteome</keyword>
<evidence type="ECO:0000313" key="1">
    <source>
        <dbReference type="EMBL" id="TCC48835.1"/>
    </source>
</evidence>